<name>A0ABT9ZHA9_9BACI</name>
<evidence type="ECO:0000256" key="1">
    <source>
        <dbReference type="SAM" id="Coils"/>
    </source>
</evidence>
<reference evidence="3 4" key="1">
    <citation type="submission" date="2023-07" db="EMBL/GenBank/DDBJ databases">
        <title>Genomic Encyclopedia of Type Strains, Phase IV (KMG-IV): sequencing the most valuable type-strain genomes for metagenomic binning, comparative biology and taxonomic classification.</title>
        <authorList>
            <person name="Goeker M."/>
        </authorList>
    </citation>
    <scope>NUCLEOTIDE SEQUENCE [LARGE SCALE GENOMIC DNA]</scope>
    <source>
        <strain evidence="3 4">DSM 29005</strain>
    </source>
</reference>
<feature type="signal peptide" evidence="2">
    <location>
        <begin position="1"/>
        <end position="24"/>
    </location>
</feature>
<feature type="coiled-coil region" evidence="1">
    <location>
        <begin position="270"/>
        <end position="297"/>
    </location>
</feature>
<proteinExistence type="predicted"/>
<keyword evidence="1" id="KW-0175">Coiled coil</keyword>
<dbReference type="RefSeq" id="WP_307342994.1">
    <property type="nucleotide sequence ID" value="NZ_JAUSUD010000014.1"/>
</dbReference>
<comment type="caution">
    <text evidence="3">The sequence shown here is derived from an EMBL/GenBank/DDBJ whole genome shotgun (WGS) entry which is preliminary data.</text>
</comment>
<feature type="coiled-coil region" evidence="1">
    <location>
        <begin position="143"/>
        <end position="234"/>
    </location>
</feature>
<evidence type="ECO:0000313" key="3">
    <source>
        <dbReference type="EMBL" id="MDQ0231661.1"/>
    </source>
</evidence>
<organism evidence="3 4">
    <name type="scientific">Metabacillus malikii</name>
    <dbReference type="NCBI Taxonomy" id="1504265"/>
    <lineage>
        <taxon>Bacteria</taxon>
        <taxon>Bacillati</taxon>
        <taxon>Bacillota</taxon>
        <taxon>Bacilli</taxon>
        <taxon>Bacillales</taxon>
        <taxon>Bacillaceae</taxon>
        <taxon>Metabacillus</taxon>
    </lineage>
</organism>
<sequence length="456" mass="52300">MSKYKMIAYLPCFLIILSTGLLSACVNKEVANGVEQYELKEEEIKYKGYLSPTQTKIIDVEESKLIVKNGNQVKEGEVLTEMDEKVEKEVQALIEKRKKVEGEIAQLDKNISEIKKGNYSVSPELSSEVEGMQESLHSQDYIVEELELNLEEINYNYKAEKENLNRSLNENNNELTNLKHELETLRANRIEASETEHEAIMTIESEIKSLEQENEEIKENLQTLEQTYKFNEARTKQSLQNSKESKGLYEKKYQNIKSGNTNDPSVKAVILQLEEEKKSKQDSIEELNKTIASYEEESMDVAPFDGQISITSTGQVAIHSNVYQFVFNATERQIEEVQNLKPLHLKYQSEVVGELTYQTMAYNEELSTQGQTPIYKMLYDIKPTSKYKPIYHATAYMVHTSEIHIPQEYVGTDEDNKHFVLINGKKKNVKVEKVEDDYLLIEGAEAGDVIEKVVDG</sequence>
<feature type="coiled-coil region" evidence="1">
    <location>
        <begin position="83"/>
        <end position="117"/>
    </location>
</feature>
<feature type="chain" id="PRO_5045410756" evidence="2">
    <location>
        <begin position="25"/>
        <end position="456"/>
    </location>
</feature>
<keyword evidence="4" id="KW-1185">Reference proteome</keyword>
<dbReference type="EMBL" id="JAUSUD010000014">
    <property type="protein sequence ID" value="MDQ0231661.1"/>
    <property type="molecule type" value="Genomic_DNA"/>
</dbReference>
<evidence type="ECO:0000256" key="2">
    <source>
        <dbReference type="SAM" id="SignalP"/>
    </source>
</evidence>
<gene>
    <name evidence="3" type="ORF">J2S19_002945</name>
</gene>
<dbReference type="PROSITE" id="PS51257">
    <property type="entry name" value="PROKAR_LIPOPROTEIN"/>
    <property type="match status" value="1"/>
</dbReference>
<accession>A0ABT9ZHA9</accession>
<protein>
    <submittedName>
        <fullName evidence="3">Uncharacterized protein YfcZ (UPF0381/DUF406 family)</fullName>
    </submittedName>
</protein>
<evidence type="ECO:0000313" key="4">
    <source>
        <dbReference type="Proteomes" id="UP001234495"/>
    </source>
</evidence>
<dbReference type="Proteomes" id="UP001234495">
    <property type="component" value="Unassembled WGS sequence"/>
</dbReference>
<keyword evidence="2" id="KW-0732">Signal</keyword>